<feature type="region of interest" description="Disordered" evidence="4">
    <location>
        <begin position="1188"/>
        <end position="1207"/>
    </location>
</feature>
<feature type="compositionally biased region" description="Basic and acidic residues" evidence="4">
    <location>
        <begin position="184"/>
        <end position="193"/>
    </location>
</feature>
<evidence type="ECO:0000256" key="3">
    <source>
        <dbReference type="ARBA" id="ARBA00023242"/>
    </source>
</evidence>
<dbReference type="GO" id="GO:0033314">
    <property type="term" value="P:mitotic DNA replication checkpoint signaling"/>
    <property type="evidence" value="ECO:0007669"/>
    <property type="project" value="TreeGrafter"/>
</dbReference>
<feature type="region of interest" description="Disordered" evidence="4">
    <location>
        <begin position="856"/>
        <end position="897"/>
    </location>
</feature>
<feature type="compositionally biased region" description="Polar residues" evidence="4">
    <location>
        <begin position="266"/>
        <end position="288"/>
    </location>
</feature>
<feature type="compositionally biased region" description="Basic residues" evidence="4">
    <location>
        <begin position="164"/>
        <end position="173"/>
    </location>
</feature>
<feature type="compositionally biased region" description="Acidic residues" evidence="4">
    <location>
        <begin position="465"/>
        <end position="483"/>
    </location>
</feature>
<feature type="compositionally biased region" description="Acidic residues" evidence="4">
    <location>
        <begin position="1012"/>
        <end position="1021"/>
    </location>
</feature>
<dbReference type="GO" id="GO:0010997">
    <property type="term" value="F:anaphase-promoting complex binding"/>
    <property type="evidence" value="ECO:0007669"/>
    <property type="project" value="TreeGrafter"/>
</dbReference>
<gene>
    <name evidence="5" type="ORF">TR88709</name>
</gene>
<protein>
    <recommendedName>
        <fullName evidence="6">Claspin</fullName>
    </recommendedName>
</protein>
<feature type="region of interest" description="Disordered" evidence="4">
    <location>
        <begin position="425"/>
        <end position="542"/>
    </location>
</feature>
<feature type="region of interest" description="Disordered" evidence="4">
    <location>
        <begin position="113"/>
        <end position="193"/>
    </location>
</feature>
<sequence>MEESSEKDDHSSSPNSHDPVPIVSHVIDAGMSMSLRMLQHYHNRKGSPSPTKSQGSQSSPAKYPQVTSRPTESPTVSNGSPDLEIAYANSNASDVEDDQVVANSPKLTALIDCGEKTFNDEEEEMQEDEKYEHNTSDDGMDKGTENEVDNLGEKVGRWTFSKGAARKKSKKAKTATENGEVTEESEKLQIHSETQRLLRETTFVLPQYKPKQYSSFAEFRSALHGETSDAPQPPAPPTSLLPASLKTAILTDNHQDEAEEAPQGASEGSETSENAETIAGSTPQPATSTGAILQEEQKTFKLPANLPPLNPLNANENDIIDLGDDTVESTTDEETGLLRLMSRFSQQTRPPEEIPAAFPQKPVEFSILEKVTDKDTGNVQLVLDTVTYQPSAANAAVTSMNRREWRMHRRKLREILRSKRLKNYEERMKNYQPPQVERETEQVDPDEDDEWSAGDDNDCSSSSDSGDEDTDEEENDETEEDDNDSVHGASRARRDCHPLIDDEAEEEEGDEEEEDGCDAAEENDTQSAYSKVDAKTSSKEVSALSYVVSPQLEEPDDFTDLPNEAQSAHHFSIPAAGSTSSRCIPQRKCVEPGDIDLFASESTILPDKTFNISRALSSTRFEADPVQDSSMAIRSERSSWNDTPCSLLFSQKQPSICPVDTLTSTIKVMSELDDSDVTFGTGTQETLLLPTQTQVPVDSTLQITEDTQKLNEEEFTRQGNDNPTKPSLTRAYKAFDHQTTKDIASRKISAQALALSNDALGISSSSSSSSLTPSKRGTDAEGLSAFLAENTHSPSKLTQTDLCTVNGSLSSHTTGVSHEEGESLSTPPRDTTKIPDLGLISTVERRRRLRISGDEDEDNFAVSKEDAVDRLTKPSPQSPPFSGKKLLPPSIKTEPWEAKADEKLQLNSALDFLSAFEHDDNPDEADEDEEVEDKGMDGELEEDAKESDYATSDADEKDGKAHDLSGSDLEEAYLLDKVSHSEGKRPAKFDAKAFLEEEAELSGDEIERAQFADEDIDDDSDAGSLKDFVDEAEVDAAGKLRRQVERIHMRIQEDEDQREVRYLKELFLEDGDLFDEKGKIRERRFRWRGLENADPLSNNQVDMDETDEEDDETDDAASRWLSGGAGVMSRWLLHGAAETGSTEVADVQTTKPDGRKLTADKEASALASPPDRPGNLVLNLGKQALLRNGSHRSSQKESQKPLNFALPSVPSKLSQKLESEKMAEQPVLKKFSSTSCISSPPSLQNIRRGSFLLRSTSLFASNATGTIAQPSPQTVLSRTEVEMVNEQLLLLRDDNRSTPESCVLGLQSKVGLSCFSVNRAGGDDGVPHTANHHSRFSVYPSSQPAPATAAAFSQVSMPTHTQKGTATWSFLSSTLISLSRLITLLELRLYYWVSGVVVFVPPQSAQGRHCSW</sequence>
<evidence type="ECO:0000313" key="5">
    <source>
        <dbReference type="EMBL" id="JAP60884.1"/>
    </source>
</evidence>
<evidence type="ECO:0008006" key="6">
    <source>
        <dbReference type="Google" id="ProtNLM"/>
    </source>
</evidence>
<evidence type="ECO:0000256" key="1">
    <source>
        <dbReference type="ARBA" id="ARBA00004123"/>
    </source>
</evidence>
<keyword evidence="2" id="KW-0597">Phosphoprotein</keyword>
<keyword evidence="3" id="KW-0539">Nucleus</keyword>
<accession>A0A0V0J710</accession>
<feature type="region of interest" description="Disordered" evidence="4">
    <location>
        <begin position="1"/>
        <end position="97"/>
    </location>
</feature>
<feature type="region of interest" description="Disordered" evidence="4">
    <location>
        <begin position="1091"/>
        <end position="1117"/>
    </location>
</feature>
<feature type="region of interest" description="Disordered" evidence="4">
    <location>
        <begin position="1140"/>
        <end position="1176"/>
    </location>
</feature>
<organism evidence="5">
    <name type="scientific">Schistocephalus solidus</name>
    <name type="common">Tapeworm</name>
    <dbReference type="NCBI Taxonomy" id="70667"/>
    <lineage>
        <taxon>Eukaryota</taxon>
        <taxon>Metazoa</taxon>
        <taxon>Spiralia</taxon>
        <taxon>Lophotrochozoa</taxon>
        <taxon>Platyhelminthes</taxon>
        <taxon>Cestoda</taxon>
        <taxon>Eucestoda</taxon>
        <taxon>Diphyllobothriidea</taxon>
        <taxon>Diphyllobothriidae</taxon>
        <taxon>Schistocephalus</taxon>
    </lineage>
</organism>
<reference evidence="5" key="1">
    <citation type="submission" date="2016-01" db="EMBL/GenBank/DDBJ databases">
        <title>Reference transcriptome for the parasite Schistocephalus solidus: insights into the molecular evolution of parasitism.</title>
        <authorList>
            <person name="Hebert F.O."/>
            <person name="Grambauer S."/>
            <person name="Barber I."/>
            <person name="Landry C.R."/>
            <person name="Aubin-Horth N."/>
        </authorList>
    </citation>
    <scope>NUCLEOTIDE SEQUENCE</scope>
</reference>
<dbReference type="EMBL" id="GEEE01002341">
    <property type="protein sequence ID" value="JAP60884.1"/>
    <property type="molecule type" value="Transcribed_RNA"/>
</dbReference>
<feature type="region of interest" description="Disordered" evidence="4">
    <location>
        <begin position="808"/>
        <end position="835"/>
    </location>
</feature>
<proteinExistence type="predicted"/>
<feature type="region of interest" description="Disordered" evidence="4">
    <location>
        <begin position="219"/>
        <end position="288"/>
    </location>
</feature>
<dbReference type="PANTHER" id="PTHR14396">
    <property type="entry name" value="CLASPIN"/>
    <property type="match status" value="1"/>
</dbReference>
<feature type="compositionally biased region" description="Polar residues" evidence="4">
    <location>
        <begin position="46"/>
        <end position="80"/>
    </location>
</feature>
<feature type="compositionally biased region" description="Acidic residues" evidence="4">
    <location>
        <begin position="501"/>
        <end position="524"/>
    </location>
</feature>
<feature type="region of interest" description="Disordered" evidence="4">
    <location>
        <begin position="913"/>
        <end position="968"/>
    </location>
</feature>
<feature type="compositionally biased region" description="Acidic residues" evidence="4">
    <location>
        <begin position="1102"/>
        <end position="1115"/>
    </location>
</feature>
<comment type="subcellular location">
    <subcellularLocation>
        <location evidence="1">Nucleus</location>
    </subcellularLocation>
</comment>
<dbReference type="GO" id="GO:0005634">
    <property type="term" value="C:nucleus"/>
    <property type="evidence" value="ECO:0007669"/>
    <property type="project" value="UniProtKB-SubCell"/>
</dbReference>
<feature type="compositionally biased region" description="Polar residues" evidence="4">
    <location>
        <begin position="1140"/>
        <end position="1151"/>
    </location>
</feature>
<name>A0A0V0J710_SCHSO</name>
<feature type="compositionally biased region" description="Basic and acidic residues" evidence="4">
    <location>
        <begin position="1152"/>
        <end position="1163"/>
    </location>
</feature>
<feature type="compositionally biased region" description="Acidic residues" evidence="4">
    <location>
        <begin position="442"/>
        <end position="458"/>
    </location>
</feature>
<dbReference type="InterPro" id="IPR024146">
    <property type="entry name" value="Claspin"/>
</dbReference>
<feature type="compositionally biased region" description="Acidic residues" evidence="4">
    <location>
        <begin position="920"/>
        <end position="945"/>
    </location>
</feature>
<feature type="region of interest" description="Disordered" evidence="4">
    <location>
        <begin position="1004"/>
        <end position="1023"/>
    </location>
</feature>
<evidence type="ECO:0000256" key="2">
    <source>
        <dbReference type="ARBA" id="ARBA00022553"/>
    </source>
</evidence>
<evidence type="ECO:0000256" key="4">
    <source>
        <dbReference type="SAM" id="MobiDB-lite"/>
    </source>
</evidence>
<dbReference type="GO" id="GO:0007095">
    <property type="term" value="P:mitotic G2 DNA damage checkpoint signaling"/>
    <property type="evidence" value="ECO:0007669"/>
    <property type="project" value="TreeGrafter"/>
</dbReference>
<dbReference type="PANTHER" id="PTHR14396:SF10">
    <property type="entry name" value="CLASPIN"/>
    <property type="match status" value="1"/>
</dbReference>
<feature type="compositionally biased region" description="Basic and acidic residues" evidence="4">
    <location>
        <begin position="863"/>
        <end position="872"/>
    </location>
</feature>
<feature type="compositionally biased region" description="Basic and acidic residues" evidence="4">
    <location>
        <begin position="128"/>
        <end position="156"/>
    </location>
</feature>